<evidence type="ECO:0000256" key="7">
    <source>
        <dbReference type="ARBA" id="ARBA00022839"/>
    </source>
</evidence>
<comment type="domain">
    <text evidence="15">The C-terminal domain has nuclease activity and interacts with RecD. It interacts with RecA, facilitating its loading onto ssDNA.</text>
</comment>
<reference evidence="20 21" key="1">
    <citation type="submission" date="2023-06" db="EMBL/GenBank/DDBJ databases">
        <title>Alteromonas sp. ASW11-36 isolated from intertidal sand.</title>
        <authorList>
            <person name="Li Y."/>
        </authorList>
    </citation>
    <scope>NUCLEOTIDE SEQUENCE [LARGE SCALE GENOMIC DNA]</scope>
    <source>
        <strain evidence="20 21">ASW11-36</strain>
    </source>
</reference>
<dbReference type="InterPro" id="IPR011335">
    <property type="entry name" value="Restrct_endonuc-II-like"/>
</dbReference>
<dbReference type="InterPro" id="IPR027417">
    <property type="entry name" value="P-loop_NTPase"/>
</dbReference>
<feature type="region of interest" description="Nuclease activity, interacts with RecD and RecA" evidence="15">
    <location>
        <begin position="910"/>
        <end position="1216"/>
    </location>
</feature>
<dbReference type="InterPro" id="IPR011604">
    <property type="entry name" value="PDDEXK-like_dom_sf"/>
</dbReference>
<evidence type="ECO:0000256" key="6">
    <source>
        <dbReference type="ARBA" id="ARBA00022806"/>
    </source>
</evidence>
<dbReference type="PROSITE" id="PS51217">
    <property type="entry name" value="UVRD_HELICASE_CTER"/>
    <property type="match status" value="1"/>
</dbReference>
<feature type="binding site" evidence="15">
    <location>
        <position position="1101"/>
    </location>
    <ligand>
        <name>Mg(2+)</name>
        <dbReference type="ChEBI" id="CHEBI:18420"/>
    </ligand>
</feature>
<dbReference type="PROSITE" id="PS51198">
    <property type="entry name" value="UVRD_HELICASE_ATP_BIND"/>
    <property type="match status" value="1"/>
</dbReference>
<feature type="binding site" evidence="15">
    <location>
        <position position="975"/>
    </location>
    <ligand>
        <name>Mg(2+)</name>
        <dbReference type="ChEBI" id="CHEBI:18420"/>
    </ligand>
</feature>
<evidence type="ECO:0000256" key="17">
    <source>
        <dbReference type="SAM" id="Coils"/>
    </source>
</evidence>
<feature type="domain" description="UvrD-like helicase ATP-binding" evidence="18">
    <location>
        <begin position="1"/>
        <end position="458"/>
    </location>
</feature>
<evidence type="ECO:0000256" key="3">
    <source>
        <dbReference type="ARBA" id="ARBA00022741"/>
    </source>
</evidence>
<dbReference type="EC" id="3.1.11.5" evidence="15"/>
<keyword evidence="2 15" id="KW-0479">Metal-binding</keyword>
<evidence type="ECO:0000256" key="12">
    <source>
        <dbReference type="ARBA" id="ARBA00023235"/>
    </source>
</evidence>
<dbReference type="Gene3D" id="3.90.320.10">
    <property type="match status" value="1"/>
</dbReference>
<feature type="region of interest" description="DNA-binding and helicase activity, interacts with RecC" evidence="15">
    <location>
        <begin position="1"/>
        <end position="882"/>
    </location>
</feature>
<evidence type="ECO:0000256" key="10">
    <source>
        <dbReference type="ARBA" id="ARBA00023125"/>
    </source>
</evidence>
<comment type="cofactor">
    <cofactor evidence="15">
        <name>Mg(2+)</name>
        <dbReference type="ChEBI" id="CHEBI:18420"/>
    </cofactor>
    <text evidence="15">Binds 1 Mg(2+) ion per subunit.</text>
</comment>
<evidence type="ECO:0000313" key="21">
    <source>
        <dbReference type="Proteomes" id="UP001234343"/>
    </source>
</evidence>
<comment type="subunit">
    <text evidence="15">Heterotrimer of RecB, RecC and RecD. All subunits contribute to DNA-binding. Interacts with RecA.</text>
</comment>
<dbReference type="NCBIfam" id="TIGR00609">
    <property type="entry name" value="recB"/>
    <property type="match status" value="1"/>
</dbReference>
<dbReference type="InterPro" id="IPR014016">
    <property type="entry name" value="UvrD-like_ATP-bd"/>
</dbReference>
<gene>
    <name evidence="15 20" type="primary">recB</name>
    <name evidence="20" type="ORF">QTP81_07720</name>
</gene>
<keyword evidence="8 15" id="KW-0067">ATP-binding</keyword>
<dbReference type="HAMAP" id="MF_01485">
    <property type="entry name" value="RecB"/>
    <property type="match status" value="1"/>
</dbReference>
<keyword evidence="3 15" id="KW-0547">Nucleotide-binding</keyword>
<feature type="binding site" evidence="15">
    <location>
        <position position="1114"/>
    </location>
    <ligand>
        <name>Mg(2+)</name>
        <dbReference type="ChEBI" id="CHEBI:18420"/>
    </ligand>
</feature>
<evidence type="ECO:0000256" key="13">
    <source>
        <dbReference type="ARBA" id="ARBA00034617"/>
    </source>
</evidence>
<evidence type="ECO:0000256" key="11">
    <source>
        <dbReference type="ARBA" id="ARBA00023204"/>
    </source>
</evidence>
<comment type="miscellaneous">
    <text evidence="15">In the RecBCD complex, RecB has a slow 3'-5' helicase, an exonuclease activity and loads RecA onto ssDNA, RecD has a fast 5'-3' helicase activity, while RecC stimulates the ATPase and processivity of the RecB helicase and contributes to recognition of the Chi site.</text>
</comment>
<accession>A0ABT7SWB4</accession>
<evidence type="ECO:0000256" key="2">
    <source>
        <dbReference type="ARBA" id="ARBA00022723"/>
    </source>
</evidence>
<feature type="domain" description="UvrD-like helicase C-terminal" evidence="19">
    <location>
        <begin position="494"/>
        <end position="755"/>
    </location>
</feature>
<keyword evidence="11 15" id="KW-0234">DNA repair</keyword>
<comment type="catalytic activity">
    <reaction evidence="15">
        <text>Exonucleolytic cleavage (in the presence of ATP) in either 5'- to 3'- or 3'- to 5'-direction to yield 5'-phosphooligonucleotides.</text>
        <dbReference type="EC" id="3.1.11.5"/>
    </reaction>
</comment>
<dbReference type="InterPro" id="IPR000212">
    <property type="entry name" value="DNA_helicase_UvrD/REP"/>
</dbReference>
<keyword evidence="1 15" id="KW-0540">Nuclease</keyword>
<name>A0ABT7SWB4_9ALTE</name>
<dbReference type="GO" id="GO:0008854">
    <property type="term" value="F:exodeoxyribonuclease V activity"/>
    <property type="evidence" value="ECO:0007669"/>
    <property type="project" value="UniProtKB-EC"/>
</dbReference>
<evidence type="ECO:0000256" key="14">
    <source>
        <dbReference type="ARBA" id="ARBA00048988"/>
    </source>
</evidence>
<dbReference type="RefSeq" id="WP_289364777.1">
    <property type="nucleotide sequence ID" value="NZ_JAUCBP010000007.1"/>
</dbReference>
<dbReference type="CDD" id="cd22352">
    <property type="entry name" value="RecB_C-like"/>
    <property type="match status" value="1"/>
</dbReference>
<evidence type="ECO:0000256" key="8">
    <source>
        <dbReference type="ARBA" id="ARBA00022840"/>
    </source>
</evidence>
<comment type="catalytic activity">
    <reaction evidence="13 15">
        <text>Couples ATP hydrolysis with the unwinding of duplex DNA by translocating in the 3'-5' direction.</text>
        <dbReference type="EC" id="5.6.2.4"/>
    </reaction>
</comment>
<evidence type="ECO:0000259" key="19">
    <source>
        <dbReference type="PROSITE" id="PS51217"/>
    </source>
</evidence>
<keyword evidence="12 15" id="KW-0413">Isomerase</keyword>
<evidence type="ECO:0000256" key="9">
    <source>
        <dbReference type="ARBA" id="ARBA00022842"/>
    </source>
</evidence>
<evidence type="ECO:0000259" key="18">
    <source>
        <dbReference type="PROSITE" id="PS51198"/>
    </source>
</evidence>
<dbReference type="EC" id="5.6.2.4" evidence="15"/>
<dbReference type="Proteomes" id="UP001234343">
    <property type="component" value="Unassembled WGS sequence"/>
</dbReference>
<dbReference type="InterPro" id="IPR014017">
    <property type="entry name" value="DNA_helicase_UvrD-like_C"/>
</dbReference>
<feature type="active site" description="For nuclease activity" evidence="15">
    <location>
        <position position="1114"/>
    </location>
</feature>
<comment type="caution">
    <text evidence="20">The sequence shown here is derived from an EMBL/GenBank/DDBJ whole genome shotgun (WGS) entry which is preliminary data.</text>
</comment>
<dbReference type="InterPro" id="IPR004586">
    <property type="entry name" value="RecB"/>
</dbReference>
<keyword evidence="17" id="KW-0175">Coiled coil</keyword>
<evidence type="ECO:0000256" key="16">
    <source>
        <dbReference type="PROSITE-ProRule" id="PRU00560"/>
    </source>
</evidence>
<keyword evidence="4 15" id="KW-0227">DNA damage</keyword>
<organism evidence="20 21">
    <name type="scientific">Alteromonas arenosi</name>
    <dbReference type="NCBI Taxonomy" id="3055817"/>
    <lineage>
        <taxon>Bacteria</taxon>
        <taxon>Pseudomonadati</taxon>
        <taxon>Pseudomonadota</taxon>
        <taxon>Gammaproteobacteria</taxon>
        <taxon>Alteromonadales</taxon>
        <taxon>Alteromonadaceae</taxon>
        <taxon>Alteromonas/Salinimonas group</taxon>
        <taxon>Alteromonas</taxon>
    </lineage>
</organism>
<keyword evidence="9 15" id="KW-0460">Magnesium</keyword>
<dbReference type="Pfam" id="PF00580">
    <property type="entry name" value="UvrD-helicase"/>
    <property type="match status" value="1"/>
</dbReference>
<keyword evidence="7 15" id="KW-0269">Exonuclease</keyword>
<keyword evidence="5 15" id="KW-0378">Hydrolase</keyword>
<dbReference type="SUPFAM" id="SSF52980">
    <property type="entry name" value="Restriction endonuclease-like"/>
    <property type="match status" value="1"/>
</dbReference>
<comment type="domain">
    <text evidence="15">The N-terminal DNA-binding domain is a ssDNA-dependent ATPase and has ATP-dependent 3'-5' helicase function. This domain interacts with RecC.</text>
</comment>
<comment type="function">
    <text evidence="15">A helicase/nuclease that prepares dsDNA breaks (DSB) for recombinational DNA repair. Binds to DSBs and unwinds DNA via a highly rapid and processive ATP-dependent bidirectional helicase activity. Unwinds dsDNA until it encounters a Chi (crossover hotspot instigator) sequence from the 3' direction. Cuts ssDNA a few nucleotides 3' to the Chi site. The properties and activities of the enzyme are changed at Chi. The Chi-altered holoenzyme produces a long 3'-ssDNA overhang and facilitates RecA-binding to the ssDNA for homologous DNA recombination and repair. Holoenzyme degrades any linearized DNA that is unable to undergo homologous recombination. In the holoenzyme this subunit contributes ATPase, 3'-5' helicase, exonuclease activity and loads RecA onto ssDNA.</text>
</comment>
<evidence type="ECO:0000256" key="1">
    <source>
        <dbReference type="ARBA" id="ARBA00022722"/>
    </source>
</evidence>
<keyword evidence="21" id="KW-1185">Reference proteome</keyword>
<protein>
    <recommendedName>
        <fullName evidence="15">RecBCD enzyme subunit RecB</fullName>
        <ecNumber evidence="15">3.1.11.5</ecNumber>
        <ecNumber evidence="15">5.6.2.4</ecNumber>
    </recommendedName>
    <alternativeName>
        <fullName evidence="15">DNA 3'-5' helicase subunit RecB</fullName>
    </alternativeName>
    <alternativeName>
        <fullName evidence="15">Exonuclease V subunit RecB</fullName>
        <shortName evidence="15">ExoV subunit RecB</shortName>
    </alternativeName>
    <alternativeName>
        <fullName evidence="15">Helicase/nuclease RecBCD subunit RecB</fullName>
    </alternativeName>
</protein>
<evidence type="ECO:0000256" key="5">
    <source>
        <dbReference type="ARBA" id="ARBA00022801"/>
    </source>
</evidence>
<dbReference type="Gene3D" id="1.10.3170.10">
    <property type="entry name" value="Recbcd, chain B, domain 2"/>
    <property type="match status" value="1"/>
</dbReference>
<proteinExistence type="inferred from homology"/>
<evidence type="ECO:0000256" key="15">
    <source>
        <dbReference type="HAMAP-Rule" id="MF_01485"/>
    </source>
</evidence>
<keyword evidence="10 15" id="KW-0238">DNA-binding</keyword>
<comment type="similarity">
    <text evidence="15">Belongs to the helicase family. UvrD subfamily.</text>
</comment>
<dbReference type="Gene3D" id="1.10.486.10">
    <property type="entry name" value="PCRA, domain 4"/>
    <property type="match status" value="1"/>
</dbReference>
<dbReference type="Gene3D" id="3.40.50.300">
    <property type="entry name" value="P-loop containing nucleotide triphosphate hydrolases"/>
    <property type="match status" value="2"/>
</dbReference>
<evidence type="ECO:0000313" key="20">
    <source>
        <dbReference type="EMBL" id="MDM7860481.1"/>
    </source>
</evidence>
<dbReference type="EMBL" id="JAUCBP010000007">
    <property type="protein sequence ID" value="MDM7860481.1"/>
    <property type="molecule type" value="Genomic_DNA"/>
</dbReference>
<sequence length="1216" mass="138593">MGKPTPLDVNAMILSGSHLIEASAGTGKTYNITRIYLRLVIERGLSVTQILVMTFTNAATQELRGRLADTLQEALHYWQNPTYRQTNNDAVMANLHANCDQQEAVKRIKLALLELDEAAVFTLHGFSYRVLTEMAFAAGKPMSETLAHNHEPLYLQALQDWFRIHRNNNELMASLGSHGCYTPESFWHSFKSLIYTDESVKVFTEKEITTDFDNNMRALLNEHEADLNEATSQLLAHKTMIFAELIEGHKQQSAREDEWQVLLDWLASPNLLEPPKAVSAFLHGNRYSRKDSVKEVLKPVSELRKKLTDEARKLDKTRKDLLAEIDQWHVVLPIVEWVKRHVSAEKRRLREVGFDDLIKNLAVATSQSRSFALQIRHEFPVALIDEFQDTDSLQYQILSNIYRTSTDLVSDSEPPLLMMIGDPKQAIYGFRGGDIFTYLLARDDADYQWVMDTNWRSVAGMVTAYNRLFWGTDLSAEARDVFGYSIAYEQVKSTPYASAAKQRFVDPLADSRQPLTFFAASTPDSELSSADKKRASQRELTHWCVAEIRRLLNQVRVDDKPLKPADIAILVRTGREAQRISEALRSVNLSAVYLSDKSSLFTSAEALELSRVLTGIWFYQQDRHAVRAASSHLFSLSQRCLLAMQQDPQHTSWSEVRAQLAAYREQWLKHGCLSVITDLLCTRFSAGYEQERAITNYMHLAEMLQQASQTNSHPLQLLEWLKEQIADPAATEEYQQRLESDADLIKIVTQHKSKGLEYPVVFVPYANEYRDPVKVGNSYSSIYHYFCPEQDCRVLQLGRTDHAVEHTRKQGHAENMRLLYVAITRAAQRCYLGVAESDDCELSALDAALYESESSHSLPWYERLRAAVASCQYWSLCSTRLDTEAGEQLATSVKPLQLTAKVFSGHIDSDWRLHSFSGLTKDSHNTDISSREIEVFYSQSDAMSSAAANSQACAMPFEDSRFSFLKGAMAGNFLHDVLEHMDFSQPQLTDLVERFNRQYSVVQTQQQQAQLIKWLEQVLAAPINVSSSERVSLSNFSMQHTLREAEFYFPLERVNTDTVTHCLLRHRQQLQGIGLLESDDINAELHLSSKVLSGMMHGFIDLIFCHRGKYFVADYKSNHLGDAIADYTPKSLAQNNLLHNYDLQYLIYSVALHRYLAARINNYNFTQHFGGVCYLYLRGMHAENQASEGVFFQSLEQSLIRDLDQCFANVEDEAQK</sequence>
<dbReference type="SUPFAM" id="SSF52540">
    <property type="entry name" value="P-loop containing nucleoside triphosphate hydrolases"/>
    <property type="match status" value="1"/>
</dbReference>
<comment type="catalytic activity">
    <reaction evidence="14 15">
        <text>ATP + H2O = ADP + phosphate + H(+)</text>
        <dbReference type="Rhea" id="RHEA:13065"/>
        <dbReference type="ChEBI" id="CHEBI:15377"/>
        <dbReference type="ChEBI" id="CHEBI:15378"/>
        <dbReference type="ChEBI" id="CHEBI:30616"/>
        <dbReference type="ChEBI" id="CHEBI:43474"/>
        <dbReference type="ChEBI" id="CHEBI:456216"/>
        <dbReference type="EC" id="5.6.2.4"/>
    </reaction>
</comment>
<keyword evidence="6 15" id="KW-0347">Helicase</keyword>
<dbReference type="Pfam" id="PF13361">
    <property type="entry name" value="UvrD_C"/>
    <property type="match status" value="1"/>
</dbReference>
<feature type="coiled-coil region" evidence="17">
    <location>
        <begin position="213"/>
        <end position="240"/>
    </location>
</feature>
<dbReference type="PANTHER" id="PTHR11070:SF23">
    <property type="entry name" value="RECBCD ENZYME SUBUNIT RECB"/>
    <property type="match status" value="1"/>
</dbReference>
<dbReference type="PANTHER" id="PTHR11070">
    <property type="entry name" value="UVRD / RECB / PCRA DNA HELICASE FAMILY MEMBER"/>
    <property type="match status" value="1"/>
</dbReference>
<feature type="binding site" evidence="16">
    <location>
        <begin position="22"/>
        <end position="29"/>
    </location>
    <ligand>
        <name>ATP</name>
        <dbReference type="ChEBI" id="CHEBI:30616"/>
    </ligand>
</feature>
<evidence type="ECO:0000256" key="4">
    <source>
        <dbReference type="ARBA" id="ARBA00022763"/>
    </source>
</evidence>